<comment type="caution">
    <text evidence="1">The sequence shown here is derived from an EMBL/GenBank/DDBJ whole genome shotgun (WGS) entry which is preliminary data.</text>
</comment>
<dbReference type="EMBL" id="QPJD01000005">
    <property type="protein sequence ID" value="RCW49028.1"/>
    <property type="molecule type" value="Genomic_DNA"/>
</dbReference>
<dbReference type="AlphaFoldDB" id="A0A368W413"/>
<protein>
    <recommendedName>
        <fullName evidence="3">Thioredoxin-like protein</fullName>
    </recommendedName>
</protein>
<dbReference type="Gene3D" id="3.40.30.10">
    <property type="entry name" value="Glutaredoxin"/>
    <property type="match status" value="1"/>
</dbReference>
<organism evidence="1 2">
    <name type="scientific">Paenibacillus prosopidis</name>
    <dbReference type="NCBI Taxonomy" id="630520"/>
    <lineage>
        <taxon>Bacteria</taxon>
        <taxon>Bacillati</taxon>
        <taxon>Bacillota</taxon>
        <taxon>Bacilli</taxon>
        <taxon>Bacillales</taxon>
        <taxon>Paenibacillaceae</taxon>
        <taxon>Paenibacillus</taxon>
    </lineage>
</organism>
<dbReference type="Proteomes" id="UP000252415">
    <property type="component" value="Unassembled WGS sequence"/>
</dbReference>
<dbReference type="RefSeq" id="WP_147275039.1">
    <property type="nucleotide sequence ID" value="NZ_QPJD01000005.1"/>
</dbReference>
<evidence type="ECO:0000313" key="1">
    <source>
        <dbReference type="EMBL" id="RCW49028.1"/>
    </source>
</evidence>
<proteinExistence type="predicted"/>
<evidence type="ECO:0000313" key="2">
    <source>
        <dbReference type="Proteomes" id="UP000252415"/>
    </source>
</evidence>
<sequence>MGKSIEIFTDSSLYGEDIVERVKEYACPRCSILIYDANGTESSVDMQSKVSEYGVTSMPAIVIDGKLIHPDKLVKGKLNLFYHIFNK</sequence>
<evidence type="ECO:0008006" key="3">
    <source>
        <dbReference type="Google" id="ProtNLM"/>
    </source>
</evidence>
<reference evidence="1 2" key="1">
    <citation type="submission" date="2018-07" db="EMBL/GenBank/DDBJ databases">
        <title>Genomic Encyclopedia of Type Strains, Phase III (KMG-III): the genomes of soil and plant-associated and newly described type strains.</title>
        <authorList>
            <person name="Whitman W."/>
        </authorList>
    </citation>
    <scope>NUCLEOTIDE SEQUENCE [LARGE SCALE GENOMIC DNA]</scope>
    <source>
        <strain evidence="1 2">CECT 7506</strain>
    </source>
</reference>
<dbReference type="OrthoDB" id="2080764at2"/>
<keyword evidence="2" id="KW-1185">Reference proteome</keyword>
<gene>
    <name evidence="1" type="ORF">DFP97_105213</name>
</gene>
<name>A0A368W413_9BACL</name>
<accession>A0A368W413</accession>